<dbReference type="EMBL" id="BGZK01000132">
    <property type="protein sequence ID" value="GBP21791.1"/>
    <property type="molecule type" value="Genomic_DNA"/>
</dbReference>
<proteinExistence type="predicted"/>
<dbReference type="OrthoDB" id="616263at2759"/>
<evidence type="ECO:0000313" key="2">
    <source>
        <dbReference type="Proteomes" id="UP000299102"/>
    </source>
</evidence>
<evidence type="ECO:0000313" key="1">
    <source>
        <dbReference type="EMBL" id="GBP21791.1"/>
    </source>
</evidence>
<comment type="caution">
    <text evidence="1">The sequence shown here is derived from an EMBL/GenBank/DDBJ whole genome shotgun (WGS) entry which is preliminary data.</text>
</comment>
<dbReference type="AlphaFoldDB" id="A0A4C1U658"/>
<gene>
    <name evidence="1" type="ORF">EVAR_10970_1</name>
</gene>
<name>A0A4C1U658_EUMVA</name>
<dbReference type="Proteomes" id="UP000299102">
    <property type="component" value="Unassembled WGS sequence"/>
</dbReference>
<reference evidence="1 2" key="1">
    <citation type="journal article" date="2019" name="Commun. Biol.">
        <title>The bagworm genome reveals a unique fibroin gene that provides high tensile strength.</title>
        <authorList>
            <person name="Kono N."/>
            <person name="Nakamura H."/>
            <person name="Ohtoshi R."/>
            <person name="Tomita M."/>
            <person name="Numata K."/>
            <person name="Arakawa K."/>
        </authorList>
    </citation>
    <scope>NUCLEOTIDE SEQUENCE [LARGE SCALE GENOMIC DNA]</scope>
</reference>
<keyword evidence="2" id="KW-1185">Reference proteome</keyword>
<sequence length="146" mass="16948">MGVLARNIVEEPIQRYPTCRRTKFNGVEFTAAPLISKQLRWNYVLWCIHEVSSAQLASPSCELYVEALAHSEWPRFLVPIPSRTTLRTSLRHCAEAHRLLVEAYNEAALSETCEWFQKFKNGKFNVEDKDRSGRTKIYEDAELEED</sequence>
<dbReference type="Gene3D" id="1.10.10.1450">
    <property type="match status" value="1"/>
</dbReference>
<organism evidence="1 2">
    <name type="scientific">Eumeta variegata</name>
    <name type="common">Bagworm moth</name>
    <name type="synonym">Eumeta japonica</name>
    <dbReference type="NCBI Taxonomy" id="151549"/>
    <lineage>
        <taxon>Eukaryota</taxon>
        <taxon>Metazoa</taxon>
        <taxon>Ecdysozoa</taxon>
        <taxon>Arthropoda</taxon>
        <taxon>Hexapoda</taxon>
        <taxon>Insecta</taxon>
        <taxon>Pterygota</taxon>
        <taxon>Neoptera</taxon>
        <taxon>Endopterygota</taxon>
        <taxon>Lepidoptera</taxon>
        <taxon>Glossata</taxon>
        <taxon>Ditrysia</taxon>
        <taxon>Tineoidea</taxon>
        <taxon>Psychidae</taxon>
        <taxon>Oiketicinae</taxon>
        <taxon>Eumeta</taxon>
    </lineage>
</organism>
<accession>A0A4C1U658</accession>
<protein>
    <submittedName>
        <fullName evidence="1">Mariner Mos1 transposase</fullName>
    </submittedName>
</protein>